<dbReference type="Gene3D" id="3.30.565.10">
    <property type="entry name" value="Histidine kinase-like ATPase, C-terminal domain"/>
    <property type="match status" value="1"/>
</dbReference>
<dbReference type="PROSITE" id="PS50113">
    <property type="entry name" value="PAC"/>
    <property type="match status" value="1"/>
</dbReference>
<name>I0IH60_PHYMF</name>
<dbReference type="EC" id="2.7.13.3" evidence="2"/>
<dbReference type="AlphaFoldDB" id="I0IH60"/>
<evidence type="ECO:0000313" key="15">
    <source>
        <dbReference type="EMBL" id="BAM04598.1"/>
    </source>
</evidence>
<keyword evidence="16" id="KW-1185">Reference proteome</keyword>
<dbReference type="EMBL" id="AP012338">
    <property type="protein sequence ID" value="BAM04598.1"/>
    <property type="molecule type" value="Genomic_DNA"/>
</dbReference>
<dbReference type="InterPro" id="IPR000700">
    <property type="entry name" value="PAS-assoc_C"/>
</dbReference>
<feature type="domain" description="PAS" evidence="13">
    <location>
        <begin position="305"/>
        <end position="381"/>
    </location>
</feature>
<dbReference type="CDD" id="cd00082">
    <property type="entry name" value="HisKA"/>
    <property type="match status" value="1"/>
</dbReference>
<evidence type="ECO:0000256" key="5">
    <source>
        <dbReference type="ARBA" id="ARBA00022741"/>
    </source>
</evidence>
<dbReference type="HOGENOM" id="CLU_000445_114_44_0"/>
<dbReference type="Pfam" id="PF00512">
    <property type="entry name" value="HisKA"/>
    <property type="match status" value="1"/>
</dbReference>
<evidence type="ECO:0000256" key="7">
    <source>
        <dbReference type="ARBA" id="ARBA00022840"/>
    </source>
</evidence>
<dbReference type="SMART" id="SM00091">
    <property type="entry name" value="PAS"/>
    <property type="match status" value="2"/>
</dbReference>
<dbReference type="FunFam" id="3.30.565.10:FF:000010">
    <property type="entry name" value="Sensor histidine kinase RcsC"/>
    <property type="match status" value="1"/>
</dbReference>
<evidence type="ECO:0000256" key="11">
    <source>
        <dbReference type="SAM" id="MobiDB-lite"/>
    </source>
</evidence>
<dbReference type="SMART" id="SM00387">
    <property type="entry name" value="HATPase_c"/>
    <property type="match status" value="1"/>
</dbReference>
<dbReference type="FunFam" id="1.10.287.130:FF:000002">
    <property type="entry name" value="Two-component osmosensing histidine kinase"/>
    <property type="match status" value="1"/>
</dbReference>
<dbReference type="Pfam" id="PF01590">
    <property type="entry name" value="GAF"/>
    <property type="match status" value="1"/>
</dbReference>
<dbReference type="InterPro" id="IPR003661">
    <property type="entry name" value="HisK_dim/P_dom"/>
</dbReference>
<dbReference type="Gene3D" id="3.30.450.40">
    <property type="match status" value="1"/>
</dbReference>
<feature type="domain" description="PAS" evidence="13">
    <location>
        <begin position="178"/>
        <end position="249"/>
    </location>
</feature>
<evidence type="ECO:0000256" key="10">
    <source>
        <dbReference type="ARBA" id="ARBA00068150"/>
    </source>
</evidence>
<dbReference type="KEGG" id="phm:PSMK_24390"/>
<dbReference type="PANTHER" id="PTHR43047:SF64">
    <property type="entry name" value="HISTIDINE KINASE CONTAINING CHEY-HOMOLOGOUS RECEIVER DOMAIN AND PAS DOMAIN-RELATED"/>
    <property type="match status" value="1"/>
</dbReference>
<dbReference type="Pfam" id="PF08447">
    <property type="entry name" value="PAS_3"/>
    <property type="match status" value="1"/>
</dbReference>
<dbReference type="SMART" id="SM00086">
    <property type="entry name" value="PAC"/>
    <property type="match status" value="1"/>
</dbReference>
<dbReference type="STRING" id="1142394.PSMK_24390"/>
<dbReference type="InterPro" id="IPR013655">
    <property type="entry name" value="PAS_fold_3"/>
</dbReference>
<evidence type="ECO:0000259" key="14">
    <source>
        <dbReference type="PROSITE" id="PS50113"/>
    </source>
</evidence>
<dbReference type="eggNOG" id="COG2205">
    <property type="taxonomic scope" value="Bacteria"/>
</dbReference>
<comment type="catalytic activity">
    <reaction evidence="1">
        <text>ATP + protein L-histidine = ADP + protein N-phospho-L-histidine.</text>
        <dbReference type="EC" id="2.7.13.3"/>
    </reaction>
</comment>
<evidence type="ECO:0000256" key="4">
    <source>
        <dbReference type="ARBA" id="ARBA00022679"/>
    </source>
</evidence>
<evidence type="ECO:0000259" key="12">
    <source>
        <dbReference type="PROSITE" id="PS50109"/>
    </source>
</evidence>
<dbReference type="InterPro" id="IPR005467">
    <property type="entry name" value="His_kinase_dom"/>
</dbReference>
<reference evidence="15 16" key="1">
    <citation type="submission" date="2012-02" db="EMBL/GenBank/DDBJ databases">
        <title>Complete genome sequence of Phycisphaera mikurensis NBRC 102666.</title>
        <authorList>
            <person name="Ankai A."/>
            <person name="Hosoyama A."/>
            <person name="Terui Y."/>
            <person name="Sekine M."/>
            <person name="Fukai R."/>
            <person name="Kato Y."/>
            <person name="Nakamura S."/>
            <person name="Yamada-Narita S."/>
            <person name="Kawakoshi A."/>
            <person name="Fukunaga Y."/>
            <person name="Yamazaki S."/>
            <person name="Fujita N."/>
        </authorList>
    </citation>
    <scope>NUCLEOTIDE SEQUENCE [LARGE SCALE GENOMIC DNA]</scope>
    <source>
        <strain evidence="16">NBRC 102666 / KCTC 22515 / FYK2301M01</strain>
    </source>
</reference>
<dbReference type="Proteomes" id="UP000007881">
    <property type="component" value="Chromosome"/>
</dbReference>
<sequence length="762" mass="82516">MIPAPLPHDEEQRLSTLAAYELSGVDRIEALDELATLAADLLGAPMGLLSIIGEDDQCFLGRCGLEATGTPRSIAFCAHAILAAEEVLVVPDARADPRFAGNPLVREGCGNGKKIGFYAGVPLRARDGQPLGTLCVADERPRRPSEREIGILRALGRQGEHLLELHRERVEAAARVARLDELSLIVSRTDSAAIITGADRRISYVNPAFTRISGYTAAEAIGRNPGELLQGPETDPQTVAFMRARLAAGEGFTTEVRNHHRDGHAYWLELEVRPVHDEAGGITHFIAIERDITEQRATREALTQSEARFERIVSNVPGMVFRSEMPVDQKTRFTYASRGCETLYGISPEEILGDAELLFGRVHPDDVETLHAGIASALASDGHLEWTGRHLPDVVPGADRCPLDAGRRARWLHVRSRCEADGRGGCTSEGIVLDVTESRLHEDRLRAATAAAEEATLAAEGASRAKSQFLAHMSHEIRTPLNGVLGMTELLLRRGLSEQQAGYAGVIRSSAQSLLSLINDILDFSKVEAGKLELSPSDVSTRDLVAEVMQMLARSAGPKGLELACRVDPEVPHRVRLDGERLRQVLVNLTNNAIKFTAAGEVVVGISLEADPGAEPRLRVEVRDSGIGIPAERIDRLFRSFSQVDASTTRRYGGTGLGLAISRELVHLMGGDIGVESEPGRGSTFWFTVAAGQPEDAAPATASWESVPSPSTTTRRRCGRSPSSSRPGVSRSRRSTTGPRRWRRCGRPRGAERPSTSRSSTS</sequence>
<evidence type="ECO:0000256" key="3">
    <source>
        <dbReference type="ARBA" id="ARBA00022553"/>
    </source>
</evidence>
<dbReference type="GO" id="GO:0005524">
    <property type="term" value="F:ATP binding"/>
    <property type="evidence" value="ECO:0007669"/>
    <property type="project" value="UniProtKB-KW"/>
</dbReference>
<evidence type="ECO:0000256" key="2">
    <source>
        <dbReference type="ARBA" id="ARBA00012438"/>
    </source>
</evidence>
<dbReference type="InterPro" id="IPR000014">
    <property type="entry name" value="PAS"/>
</dbReference>
<dbReference type="SUPFAM" id="SSF55874">
    <property type="entry name" value="ATPase domain of HSP90 chaperone/DNA topoisomerase II/histidine kinase"/>
    <property type="match status" value="1"/>
</dbReference>
<feature type="domain" description="Histidine kinase" evidence="12">
    <location>
        <begin position="472"/>
        <end position="693"/>
    </location>
</feature>
<dbReference type="PRINTS" id="PR00344">
    <property type="entry name" value="BCTRLSENSOR"/>
</dbReference>
<evidence type="ECO:0000256" key="8">
    <source>
        <dbReference type="ARBA" id="ARBA00023012"/>
    </source>
</evidence>
<dbReference type="Pfam" id="PF02518">
    <property type="entry name" value="HATPase_c"/>
    <property type="match status" value="1"/>
</dbReference>
<gene>
    <name evidence="15" type="ordered locus">PSMK_24390</name>
</gene>
<dbReference type="SMART" id="SM00388">
    <property type="entry name" value="HisKA"/>
    <property type="match status" value="1"/>
</dbReference>
<accession>I0IH60</accession>
<dbReference type="CDD" id="cd00130">
    <property type="entry name" value="PAS"/>
    <property type="match status" value="2"/>
</dbReference>
<comment type="subunit">
    <text evidence="9">At low DSF concentrations, interacts with RpfF.</text>
</comment>
<dbReference type="InterPro" id="IPR035965">
    <property type="entry name" value="PAS-like_dom_sf"/>
</dbReference>
<organism evidence="15 16">
    <name type="scientific">Phycisphaera mikurensis (strain NBRC 102666 / KCTC 22515 / FYK2301M01)</name>
    <dbReference type="NCBI Taxonomy" id="1142394"/>
    <lineage>
        <taxon>Bacteria</taxon>
        <taxon>Pseudomonadati</taxon>
        <taxon>Planctomycetota</taxon>
        <taxon>Phycisphaerae</taxon>
        <taxon>Phycisphaerales</taxon>
        <taxon>Phycisphaeraceae</taxon>
        <taxon>Phycisphaera</taxon>
    </lineage>
</organism>
<dbReference type="InterPro" id="IPR036890">
    <property type="entry name" value="HATPase_C_sf"/>
</dbReference>
<keyword evidence="5" id="KW-0547">Nucleotide-binding</keyword>
<dbReference type="Gene3D" id="1.10.287.130">
    <property type="match status" value="1"/>
</dbReference>
<dbReference type="InterPro" id="IPR003018">
    <property type="entry name" value="GAF"/>
</dbReference>
<dbReference type="InterPro" id="IPR036097">
    <property type="entry name" value="HisK_dim/P_sf"/>
</dbReference>
<dbReference type="InterPro" id="IPR001610">
    <property type="entry name" value="PAC"/>
</dbReference>
<dbReference type="eggNOG" id="COG2203">
    <property type="taxonomic scope" value="Bacteria"/>
</dbReference>
<dbReference type="NCBIfam" id="TIGR00229">
    <property type="entry name" value="sensory_box"/>
    <property type="match status" value="1"/>
</dbReference>
<keyword evidence="3" id="KW-0597">Phosphoprotein</keyword>
<dbReference type="InterPro" id="IPR029016">
    <property type="entry name" value="GAF-like_dom_sf"/>
</dbReference>
<evidence type="ECO:0000256" key="6">
    <source>
        <dbReference type="ARBA" id="ARBA00022777"/>
    </source>
</evidence>
<feature type="region of interest" description="Disordered" evidence="11">
    <location>
        <begin position="697"/>
        <end position="762"/>
    </location>
</feature>
<evidence type="ECO:0000256" key="9">
    <source>
        <dbReference type="ARBA" id="ARBA00064003"/>
    </source>
</evidence>
<keyword evidence="7" id="KW-0067">ATP-binding</keyword>
<keyword evidence="8" id="KW-0902">Two-component regulatory system</keyword>
<dbReference type="SMART" id="SM00065">
    <property type="entry name" value="GAF"/>
    <property type="match status" value="1"/>
</dbReference>
<protein>
    <recommendedName>
        <fullName evidence="10">Sensory/regulatory protein RpfC</fullName>
        <ecNumber evidence="2">2.7.13.3</ecNumber>
    </recommendedName>
</protein>
<dbReference type="eggNOG" id="COG2202">
    <property type="taxonomic scope" value="Bacteria"/>
</dbReference>
<dbReference type="PROSITE" id="PS50112">
    <property type="entry name" value="PAS"/>
    <property type="match status" value="2"/>
</dbReference>
<proteinExistence type="predicted"/>
<dbReference type="InterPro" id="IPR003594">
    <property type="entry name" value="HATPase_dom"/>
</dbReference>
<dbReference type="Gene3D" id="3.30.450.20">
    <property type="entry name" value="PAS domain"/>
    <property type="match status" value="2"/>
</dbReference>
<evidence type="ECO:0000259" key="13">
    <source>
        <dbReference type="PROSITE" id="PS50112"/>
    </source>
</evidence>
<feature type="compositionally biased region" description="Low complexity" evidence="11">
    <location>
        <begin position="720"/>
        <end position="739"/>
    </location>
</feature>
<dbReference type="InterPro" id="IPR004358">
    <property type="entry name" value="Sig_transdc_His_kin-like_C"/>
</dbReference>
<dbReference type="PROSITE" id="PS50109">
    <property type="entry name" value="HIS_KIN"/>
    <property type="match status" value="1"/>
</dbReference>
<dbReference type="SUPFAM" id="SSF55781">
    <property type="entry name" value="GAF domain-like"/>
    <property type="match status" value="1"/>
</dbReference>
<evidence type="ECO:0000313" key="16">
    <source>
        <dbReference type="Proteomes" id="UP000007881"/>
    </source>
</evidence>
<dbReference type="SUPFAM" id="SSF55785">
    <property type="entry name" value="PYP-like sensor domain (PAS domain)"/>
    <property type="match status" value="2"/>
</dbReference>
<dbReference type="Pfam" id="PF13426">
    <property type="entry name" value="PAS_9"/>
    <property type="match status" value="1"/>
</dbReference>
<dbReference type="PANTHER" id="PTHR43047">
    <property type="entry name" value="TWO-COMPONENT HISTIDINE PROTEIN KINASE"/>
    <property type="match status" value="1"/>
</dbReference>
<dbReference type="CDD" id="cd16922">
    <property type="entry name" value="HATPase_EvgS-ArcB-TorS-like"/>
    <property type="match status" value="1"/>
</dbReference>
<feature type="domain" description="PAC" evidence="14">
    <location>
        <begin position="252"/>
        <end position="304"/>
    </location>
</feature>
<dbReference type="SUPFAM" id="SSF47384">
    <property type="entry name" value="Homodimeric domain of signal transducing histidine kinase"/>
    <property type="match status" value="1"/>
</dbReference>
<evidence type="ECO:0000256" key="1">
    <source>
        <dbReference type="ARBA" id="ARBA00000085"/>
    </source>
</evidence>
<keyword evidence="4 15" id="KW-0808">Transferase</keyword>
<keyword evidence="6 15" id="KW-0418">Kinase</keyword>
<dbReference type="GO" id="GO:0000155">
    <property type="term" value="F:phosphorelay sensor kinase activity"/>
    <property type="evidence" value="ECO:0007669"/>
    <property type="project" value="InterPro"/>
</dbReference>